<evidence type="ECO:0000313" key="3">
    <source>
        <dbReference type="Proteomes" id="UP000053352"/>
    </source>
</evidence>
<dbReference type="Gene3D" id="3.50.50.60">
    <property type="entry name" value="FAD/NAD(P)-binding domain"/>
    <property type="match status" value="3"/>
</dbReference>
<name>A0A0V8RX19_PYROC</name>
<gene>
    <name evidence="2" type="ORF">CF15_07815</name>
</gene>
<evidence type="ECO:0000313" key="2">
    <source>
        <dbReference type="EMBL" id="KSW12608.1"/>
    </source>
</evidence>
<dbReference type="PRINTS" id="PR00419">
    <property type="entry name" value="ADXRDTASE"/>
</dbReference>
<comment type="caution">
    <text evidence="2">The sequence shown here is derived from an EMBL/GenBank/DDBJ whole genome shotgun (WGS) entry which is preliminary data.</text>
</comment>
<dbReference type="RefSeq" id="WP_058371290.1">
    <property type="nucleotide sequence ID" value="NZ_LNTB01000001.1"/>
</dbReference>
<dbReference type="EMBL" id="LNTB01000001">
    <property type="protein sequence ID" value="KSW12608.1"/>
    <property type="molecule type" value="Genomic_DNA"/>
</dbReference>
<dbReference type="AlphaFoldDB" id="A0A0V8RX19"/>
<accession>A0A0V8RX19</accession>
<evidence type="ECO:0000259" key="1">
    <source>
        <dbReference type="Pfam" id="PF07992"/>
    </source>
</evidence>
<dbReference type="OrthoDB" id="27922at2157"/>
<protein>
    <recommendedName>
        <fullName evidence="1">FAD/NAD(P)-binding domain-containing protein</fullName>
    </recommendedName>
</protein>
<organism evidence="2 3">
    <name type="scientific">Pyrodictium occultum</name>
    <dbReference type="NCBI Taxonomy" id="2309"/>
    <lineage>
        <taxon>Archaea</taxon>
        <taxon>Thermoproteota</taxon>
        <taxon>Thermoprotei</taxon>
        <taxon>Desulfurococcales</taxon>
        <taxon>Pyrodictiaceae</taxon>
        <taxon>Pyrodictium</taxon>
    </lineage>
</organism>
<dbReference type="GO" id="GO:0016491">
    <property type="term" value="F:oxidoreductase activity"/>
    <property type="evidence" value="ECO:0007669"/>
    <property type="project" value="InterPro"/>
</dbReference>
<dbReference type="STRING" id="2309.CF15_07815"/>
<dbReference type="PANTHER" id="PTHR42783">
    <property type="entry name" value="GLUTAMATE SYNTHASE [NADPH] SMALL CHAIN"/>
    <property type="match status" value="1"/>
</dbReference>
<proteinExistence type="predicted"/>
<dbReference type="InterPro" id="IPR023753">
    <property type="entry name" value="FAD/NAD-binding_dom"/>
</dbReference>
<dbReference type="PANTHER" id="PTHR42783:SF3">
    <property type="entry name" value="GLUTAMATE SYNTHASE [NADPH] SMALL CHAIN-RELATED"/>
    <property type="match status" value="1"/>
</dbReference>
<sequence length="340" mass="37723">MRFVLRCKPGEHGERRERVAIVGAGPAGLYAAGYLRCRGFRVTVYDQNPEPGGFLIFGVLDIHIDKNGVRKGIEELRQMGVEFRQETRVGRDVMLGDLIKEYDAVLIATGTWRSRRLRIPGSEQEGVLPAMEWIVGYHMWRYGYRAERPPVGRRVVVVGGGLTAVDTVHVAKWLGAEEIHLVYRRTRRYAPAGEKGFREAEEAGAIVHELVTPVEYLGSGGRVAAVRLQRMRLVEQPGEKRPRPVPVPGEYITIEADMVLEAVGLIPTPPFNGGDYGIRLRSNGTIDVDEYKRTTREPVFAAGDVAHGPSLIGPAMKSGLEAAEAIEKYLNGEIGWRTDV</sequence>
<reference evidence="2 3" key="1">
    <citation type="submission" date="2015-11" db="EMBL/GenBank/DDBJ databases">
        <title>Genome sequence of Pyrodictium occultum PL-19, a marine hyperthermophilic archaeon isolated from Volcano, Italy.</title>
        <authorList>
            <person name="Utturkar S."/>
            <person name="Huber H."/>
            <person name="Leptihn S."/>
            <person name="Brown S."/>
            <person name="Stetter K.O."/>
            <person name="Podar M."/>
        </authorList>
    </citation>
    <scope>NUCLEOTIDE SEQUENCE [LARGE SCALE GENOMIC DNA]</scope>
    <source>
        <strain evidence="2 3">PL-19</strain>
    </source>
</reference>
<dbReference type="NCBIfam" id="NF009409">
    <property type="entry name" value="PRK12770.1"/>
    <property type="match status" value="1"/>
</dbReference>
<dbReference type="Proteomes" id="UP000053352">
    <property type="component" value="Unassembled WGS sequence"/>
</dbReference>
<dbReference type="Pfam" id="PF07992">
    <property type="entry name" value="Pyr_redox_2"/>
    <property type="match status" value="1"/>
</dbReference>
<feature type="domain" description="FAD/NAD(P)-binding" evidence="1">
    <location>
        <begin position="18"/>
        <end position="319"/>
    </location>
</feature>
<dbReference type="SUPFAM" id="SSF51971">
    <property type="entry name" value="Nucleotide-binding domain"/>
    <property type="match status" value="2"/>
</dbReference>
<keyword evidence="3" id="KW-1185">Reference proteome</keyword>
<dbReference type="InterPro" id="IPR036188">
    <property type="entry name" value="FAD/NAD-bd_sf"/>
</dbReference>